<comment type="caution">
    <text evidence="4">The sequence shown here is derived from an EMBL/GenBank/DDBJ whole genome shotgun (WGS) entry which is preliminary data.</text>
</comment>
<dbReference type="GO" id="GO:0008168">
    <property type="term" value="F:methyltransferase activity"/>
    <property type="evidence" value="ECO:0007669"/>
    <property type="project" value="UniProtKB-KW"/>
</dbReference>
<feature type="non-terminal residue" evidence="4">
    <location>
        <position position="229"/>
    </location>
</feature>
<dbReference type="GO" id="GO:0015948">
    <property type="term" value="P:methanogenesis"/>
    <property type="evidence" value="ECO:0007669"/>
    <property type="project" value="InterPro"/>
</dbReference>
<evidence type="ECO:0000256" key="1">
    <source>
        <dbReference type="ARBA" id="ARBA00007137"/>
    </source>
</evidence>
<dbReference type="Pfam" id="PF06253">
    <property type="entry name" value="MTTB"/>
    <property type="match status" value="1"/>
</dbReference>
<dbReference type="InterPro" id="IPR010426">
    <property type="entry name" value="MTTB_MeTrfase"/>
</dbReference>
<dbReference type="EMBL" id="BARS01052995">
    <property type="protein sequence ID" value="GAG47729.1"/>
    <property type="molecule type" value="Genomic_DNA"/>
</dbReference>
<dbReference type="GO" id="GO:0032259">
    <property type="term" value="P:methylation"/>
    <property type="evidence" value="ECO:0007669"/>
    <property type="project" value="UniProtKB-KW"/>
</dbReference>
<dbReference type="AlphaFoldDB" id="X0XWI2"/>
<dbReference type="Gene3D" id="3.20.20.480">
    <property type="entry name" value="Trimethylamine methyltransferase-like"/>
    <property type="match status" value="1"/>
</dbReference>
<gene>
    <name evidence="4" type="ORF">S01H1_78711</name>
</gene>
<accession>X0XWI2</accession>
<name>X0XWI2_9ZZZZ</name>
<dbReference type="InterPro" id="IPR038601">
    <property type="entry name" value="MttB-like_sf"/>
</dbReference>
<feature type="non-terminal residue" evidence="4">
    <location>
        <position position="1"/>
    </location>
</feature>
<evidence type="ECO:0000256" key="2">
    <source>
        <dbReference type="ARBA" id="ARBA00022603"/>
    </source>
</evidence>
<sequence length="229" mass="24509">FEAQVELAKAGIPVASMSMSIGGMSAPVTVAGMLVNVNTENLGSIVISQMAAPGAPHIYCSESTPMNMITGDMDYDSVDKSFLSIGLKQMAERYSLPALVADAGWGESGEIEGGISGVMTPLTQLIGIMGGSDLVTGLGAIDSAKGISFEQFIVDSYMWDCSKQYMNDVGISEERIGLKAVEEVGHGHDFLTHPHTIKYLRGELTVWEAEKLDLLNMDKKEMPAEANRI</sequence>
<evidence type="ECO:0000313" key="4">
    <source>
        <dbReference type="EMBL" id="GAG47729.1"/>
    </source>
</evidence>
<evidence type="ECO:0008006" key="5">
    <source>
        <dbReference type="Google" id="ProtNLM"/>
    </source>
</evidence>
<proteinExistence type="inferred from homology"/>
<reference evidence="4" key="1">
    <citation type="journal article" date="2014" name="Front. Microbiol.">
        <title>High frequency of phylogenetically diverse reductive dehalogenase-homologous genes in deep subseafloor sedimentary metagenomes.</title>
        <authorList>
            <person name="Kawai M."/>
            <person name="Futagami T."/>
            <person name="Toyoda A."/>
            <person name="Takaki Y."/>
            <person name="Nishi S."/>
            <person name="Hori S."/>
            <person name="Arai W."/>
            <person name="Tsubouchi T."/>
            <person name="Morono Y."/>
            <person name="Uchiyama I."/>
            <person name="Ito T."/>
            <person name="Fujiyama A."/>
            <person name="Inagaki F."/>
            <person name="Takami H."/>
        </authorList>
    </citation>
    <scope>NUCLEOTIDE SEQUENCE</scope>
    <source>
        <strain evidence="4">Expedition CK06-06</strain>
    </source>
</reference>
<comment type="similarity">
    <text evidence="1">Belongs to the trimethylamine methyltransferase family.</text>
</comment>
<evidence type="ECO:0000256" key="3">
    <source>
        <dbReference type="ARBA" id="ARBA00022679"/>
    </source>
</evidence>
<organism evidence="4">
    <name type="scientific">marine sediment metagenome</name>
    <dbReference type="NCBI Taxonomy" id="412755"/>
    <lineage>
        <taxon>unclassified sequences</taxon>
        <taxon>metagenomes</taxon>
        <taxon>ecological metagenomes</taxon>
    </lineage>
</organism>
<protein>
    <recommendedName>
        <fullName evidence="5">Trimethylamine methyltransferase</fullName>
    </recommendedName>
</protein>
<keyword evidence="2" id="KW-0489">Methyltransferase</keyword>
<keyword evidence="3" id="KW-0808">Transferase</keyword>